<feature type="domain" description="Glycosyltransferase subfamily 4-like N-terminal" evidence="1">
    <location>
        <begin position="15"/>
        <end position="169"/>
    </location>
</feature>
<evidence type="ECO:0000313" key="3">
    <source>
        <dbReference type="Proteomes" id="UP000649604"/>
    </source>
</evidence>
<dbReference type="GO" id="GO:0016757">
    <property type="term" value="F:glycosyltransferase activity"/>
    <property type="evidence" value="ECO:0007669"/>
    <property type="project" value="TreeGrafter"/>
</dbReference>
<dbReference type="CDD" id="cd03801">
    <property type="entry name" value="GT4_PimA-like"/>
    <property type="match status" value="1"/>
</dbReference>
<dbReference type="AlphaFoldDB" id="A0A9D5JT15"/>
<organism evidence="2 3">
    <name type="scientific">candidate division KSB3 bacterium</name>
    <dbReference type="NCBI Taxonomy" id="2044937"/>
    <lineage>
        <taxon>Bacteria</taxon>
        <taxon>candidate division KSB3</taxon>
    </lineage>
</organism>
<evidence type="ECO:0000313" key="2">
    <source>
        <dbReference type="EMBL" id="MBD3323575.1"/>
    </source>
</evidence>
<reference evidence="2" key="1">
    <citation type="submission" date="2019-11" db="EMBL/GenBank/DDBJ databases">
        <title>Microbial mats filling the niche in hypersaline microbial mats.</title>
        <authorList>
            <person name="Wong H.L."/>
            <person name="Macleod F.I."/>
            <person name="White R.A. III"/>
            <person name="Burns B.P."/>
        </authorList>
    </citation>
    <scope>NUCLEOTIDE SEQUENCE</scope>
    <source>
        <strain evidence="2">Rbin_158</strain>
    </source>
</reference>
<proteinExistence type="predicted"/>
<dbReference type="PANTHER" id="PTHR45947">
    <property type="entry name" value="SULFOQUINOVOSYL TRANSFERASE SQD2"/>
    <property type="match status" value="1"/>
</dbReference>
<protein>
    <submittedName>
        <fullName evidence="2">Glycosyltransferase</fullName>
    </submittedName>
</protein>
<dbReference type="InterPro" id="IPR028098">
    <property type="entry name" value="Glyco_trans_4-like_N"/>
</dbReference>
<dbReference type="Pfam" id="PF13439">
    <property type="entry name" value="Glyco_transf_4"/>
    <property type="match status" value="1"/>
</dbReference>
<gene>
    <name evidence="2" type="ORF">GF339_03260</name>
</gene>
<dbReference type="Gene3D" id="3.40.50.2000">
    <property type="entry name" value="Glycogen Phosphorylase B"/>
    <property type="match status" value="2"/>
</dbReference>
<feature type="non-terminal residue" evidence="2">
    <location>
        <position position="244"/>
    </location>
</feature>
<dbReference type="Proteomes" id="UP000649604">
    <property type="component" value="Unassembled WGS sequence"/>
</dbReference>
<dbReference type="InterPro" id="IPR050194">
    <property type="entry name" value="Glycosyltransferase_grp1"/>
</dbReference>
<accession>A0A9D5JT15</accession>
<evidence type="ECO:0000259" key="1">
    <source>
        <dbReference type="Pfam" id="PF13439"/>
    </source>
</evidence>
<dbReference type="EMBL" id="WJJP01000098">
    <property type="protein sequence ID" value="MBD3323575.1"/>
    <property type="molecule type" value="Genomic_DNA"/>
</dbReference>
<name>A0A9D5JT15_9BACT</name>
<dbReference type="SUPFAM" id="SSF53756">
    <property type="entry name" value="UDP-Glycosyltransferase/glycogen phosphorylase"/>
    <property type="match status" value="1"/>
</dbReference>
<comment type="caution">
    <text evidence="2">The sequence shown here is derived from an EMBL/GenBank/DDBJ whole genome shotgun (WGS) entry which is preliminary data.</text>
</comment>
<dbReference type="PANTHER" id="PTHR45947:SF14">
    <property type="entry name" value="SLL1723 PROTEIN"/>
    <property type="match status" value="1"/>
</dbReference>
<sequence length="244" mass="27288">MLPDTILYLNHVGYIGGAEVALLDLLRHLDRERYAPVVLSPAGALSDAVRESDAEWVRIPLLPGLNRYTLPCFLVRFLQLVGPIRRLRPALLHANTNFTSLYAGLIARSLGIPSIGHIHDIEPLGRMGRRLVRQNDVLIAISDAVQAYLVAEQVPADRIVRIHNGVDLQKYRPRSVRSDSGHEGADLSVIVGIVGQIGRRKGHLYLLEAVRSLLPRYPQLRVWIVGQEPRQSIEGCTEQLQRFV</sequence>